<dbReference type="GO" id="GO:0003677">
    <property type="term" value="F:DNA binding"/>
    <property type="evidence" value="ECO:0007669"/>
    <property type="project" value="UniProtKB-KW"/>
</dbReference>
<dbReference type="PROSITE" id="PS50943">
    <property type="entry name" value="HTH_CROC1"/>
    <property type="match status" value="1"/>
</dbReference>
<organism evidence="4 5">
    <name type="scientific">Ornithinicoccus hortensis</name>
    <dbReference type="NCBI Taxonomy" id="82346"/>
    <lineage>
        <taxon>Bacteria</taxon>
        <taxon>Bacillati</taxon>
        <taxon>Actinomycetota</taxon>
        <taxon>Actinomycetes</taxon>
        <taxon>Micrococcales</taxon>
        <taxon>Intrasporangiaceae</taxon>
        <taxon>Ornithinicoccus</taxon>
    </lineage>
</organism>
<dbReference type="InterPro" id="IPR010982">
    <property type="entry name" value="Lambda_DNA-bd_dom_sf"/>
</dbReference>
<feature type="domain" description="HTH cro/C1-type" evidence="3">
    <location>
        <begin position="13"/>
        <end position="67"/>
    </location>
</feature>
<name>A0A542YNY5_9MICO</name>
<proteinExistence type="predicted"/>
<dbReference type="InterPro" id="IPR050807">
    <property type="entry name" value="TransReg_Diox_bact_type"/>
</dbReference>
<feature type="compositionally biased region" description="Basic and acidic residues" evidence="2">
    <location>
        <begin position="123"/>
        <end position="133"/>
    </location>
</feature>
<keyword evidence="1" id="KW-0238">DNA-binding</keyword>
<evidence type="ECO:0000256" key="2">
    <source>
        <dbReference type="SAM" id="MobiDB-lite"/>
    </source>
</evidence>
<dbReference type="SUPFAM" id="SSF47413">
    <property type="entry name" value="lambda repressor-like DNA-binding domains"/>
    <property type="match status" value="1"/>
</dbReference>
<dbReference type="Proteomes" id="UP000319516">
    <property type="component" value="Unassembled WGS sequence"/>
</dbReference>
<dbReference type="AlphaFoldDB" id="A0A542YNY5"/>
<dbReference type="Pfam" id="PF01381">
    <property type="entry name" value="HTH_3"/>
    <property type="match status" value="1"/>
</dbReference>
<evidence type="ECO:0000313" key="4">
    <source>
        <dbReference type="EMBL" id="TQL49825.1"/>
    </source>
</evidence>
<evidence type="ECO:0000259" key="3">
    <source>
        <dbReference type="PROSITE" id="PS50943"/>
    </source>
</evidence>
<dbReference type="EMBL" id="VFOP01000001">
    <property type="protein sequence ID" value="TQL49825.1"/>
    <property type="molecule type" value="Genomic_DNA"/>
</dbReference>
<gene>
    <name evidence="4" type="ORF">FB467_0918</name>
</gene>
<dbReference type="PANTHER" id="PTHR46797:SF1">
    <property type="entry name" value="METHYLPHOSPHONATE SYNTHASE"/>
    <property type="match status" value="1"/>
</dbReference>
<dbReference type="CDD" id="cd00093">
    <property type="entry name" value="HTH_XRE"/>
    <property type="match status" value="1"/>
</dbReference>
<dbReference type="GO" id="GO:0005829">
    <property type="term" value="C:cytosol"/>
    <property type="evidence" value="ECO:0007669"/>
    <property type="project" value="TreeGrafter"/>
</dbReference>
<protein>
    <submittedName>
        <fullName evidence="4">Helix-turn-helix protein</fullName>
    </submittedName>
</protein>
<dbReference type="SMART" id="SM00530">
    <property type="entry name" value="HTH_XRE"/>
    <property type="match status" value="1"/>
</dbReference>
<accession>A0A542YNY5</accession>
<evidence type="ECO:0000256" key="1">
    <source>
        <dbReference type="ARBA" id="ARBA00023125"/>
    </source>
</evidence>
<dbReference type="GO" id="GO:0003700">
    <property type="term" value="F:DNA-binding transcription factor activity"/>
    <property type="evidence" value="ECO:0007669"/>
    <property type="project" value="TreeGrafter"/>
</dbReference>
<dbReference type="OrthoDB" id="4282897at2"/>
<evidence type="ECO:0000313" key="5">
    <source>
        <dbReference type="Proteomes" id="UP000319516"/>
    </source>
</evidence>
<dbReference type="PANTHER" id="PTHR46797">
    <property type="entry name" value="HTH-TYPE TRANSCRIPTIONAL REGULATOR"/>
    <property type="match status" value="1"/>
</dbReference>
<comment type="caution">
    <text evidence="4">The sequence shown here is derived from an EMBL/GenBank/DDBJ whole genome shotgun (WGS) entry which is preliminary data.</text>
</comment>
<dbReference type="Gene3D" id="1.10.260.40">
    <property type="entry name" value="lambda repressor-like DNA-binding domains"/>
    <property type="match status" value="1"/>
</dbReference>
<dbReference type="InterPro" id="IPR001387">
    <property type="entry name" value="Cro/C1-type_HTH"/>
</dbReference>
<keyword evidence="5" id="KW-1185">Reference proteome</keyword>
<reference evidence="4 5" key="1">
    <citation type="submission" date="2019-06" db="EMBL/GenBank/DDBJ databases">
        <title>Sequencing the genomes of 1000 actinobacteria strains.</title>
        <authorList>
            <person name="Klenk H.-P."/>
        </authorList>
    </citation>
    <scope>NUCLEOTIDE SEQUENCE [LARGE SCALE GENOMIC DNA]</scope>
    <source>
        <strain evidence="4 5">DSM 12335</strain>
    </source>
</reference>
<sequence>MKQLPVPDLGGYLREQREAAQLSLRQAAKAAGISNPYLSQIERGLRRPSAEILQQLAKGLRISAEQLYVRAGILDDSAAGAPEPADVTVAILADPRLNDRQRRALLDVYHSFVGDPADEPEATDARDATGTDG</sequence>
<dbReference type="RefSeq" id="WP_141784038.1">
    <property type="nucleotide sequence ID" value="NZ_BAAAIK010000003.1"/>
</dbReference>
<feature type="region of interest" description="Disordered" evidence="2">
    <location>
        <begin position="113"/>
        <end position="133"/>
    </location>
</feature>